<dbReference type="Proteomes" id="UP001212841">
    <property type="component" value="Unassembled WGS sequence"/>
</dbReference>
<accession>A0AAD5SF33</accession>
<feature type="non-terminal residue" evidence="2">
    <location>
        <position position="1"/>
    </location>
</feature>
<dbReference type="AlphaFoldDB" id="A0AAD5SF33"/>
<evidence type="ECO:0000313" key="3">
    <source>
        <dbReference type="Proteomes" id="UP001212841"/>
    </source>
</evidence>
<protein>
    <submittedName>
        <fullName evidence="2">Uncharacterized protein</fullName>
    </submittedName>
</protein>
<dbReference type="EMBL" id="JADGJD010000354">
    <property type="protein sequence ID" value="KAJ3051825.1"/>
    <property type="molecule type" value="Genomic_DNA"/>
</dbReference>
<evidence type="ECO:0000256" key="1">
    <source>
        <dbReference type="SAM" id="MobiDB-lite"/>
    </source>
</evidence>
<gene>
    <name evidence="2" type="ORF">HK097_007155</name>
</gene>
<feature type="region of interest" description="Disordered" evidence="1">
    <location>
        <begin position="1"/>
        <end position="20"/>
    </location>
</feature>
<comment type="caution">
    <text evidence="2">The sequence shown here is derived from an EMBL/GenBank/DDBJ whole genome shotgun (WGS) entry which is preliminary data.</text>
</comment>
<sequence length="100" mass="11097">IINAPPPPPPQPLPAPLRSGAKWTDGETRLLMARYRAFNGTLSDFLPTFARSHLRTVPAIKKKILAELKDADEQTYVDVRYNSITRTRRAACGTPLARGL</sequence>
<reference evidence="2" key="1">
    <citation type="submission" date="2020-05" db="EMBL/GenBank/DDBJ databases">
        <title>Phylogenomic resolution of chytrid fungi.</title>
        <authorList>
            <person name="Stajich J.E."/>
            <person name="Amses K."/>
            <person name="Simmons R."/>
            <person name="Seto K."/>
            <person name="Myers J."/>
            <person name="Bonds A."/>
            <person name="Quandt C.A."/>
            <person name="Barry K."/>
            <person name="Liu P."/>
            <person name="Grigoriev I."/>
            <person name="Longcore J.E."/>
            <person name="James T.Y."/>
        </authorList>
    </citation>
    <scope>NUCLEOTIDE SEQUENCE</scope>
    <source>
        <strain evidence="2">JEL0318</strain>
    </source>
</reference>
<proteinExistence type="predicted"/>
<feature type="compositionally biased region" description="Pro residues" evidence="1">
    <location>
        <begin position="1"/>
        <end position="15"/>
    </location>
</feature>
<evidence type="ECO:0000313" key="2">
    <source>
        <dbReference type="EMBL" id="KAJ3051825.1"/>
    </source>
</evidence>
<organism evidence="2 3">
    <name type="scientific">Rhizophlyctis rosea</name>
    <dbReference type="NCBI Taxonomy" id="64517"/>
    <lineage>
        <taxon>Eukaryota</taxon>
        <taxon>Fungi</taxon>
        <taxon>Fungi incertae sedis</taxon>
        <taxon>Chytridiomycota</taxon>
        <taxon>Chytridiomycota incertae sedis</taxon>
        <taxon>Chytridiomycetes</taxon>
        <taxon>Rhizophlyctidales</taxon>
        <taxon>Rhizophlyctidaceae</taxon>
        <taxon>Rhizophlyctis</taxon>
    </lineage>
</organism>
<name>A0AAD5SF33_9FUNG</name>
<keyword evidence="3" id="KW-1185">Reference proteome</keyword>